<keyword evidence="2 6" id="KW-0812">Transmembrane</keyword>
<accession>A0A7X8TKY7</accession>
<dbReference type="EMBL" id="JABAHY010000006">
    <property type="protein sequence ID" value="NLS09913.1"/>
    <property type="molecule type" value="Genomic_DNA"/>
</dbReference>
<keyword evidence="3 6" id="KW-1133">Transmembrane helix</keyword>
<dbReference type="InterPro" id="IPR017501">
    <property type="entry name" value="Phage_infect_YhgE_C"/>
</dbReference>
<dbReference type="AlphaFoldDB" id="A0A7X8TKY7"/>
<sequence>MTFLRLVRSEFARMTSSFTPLLTIFGLALVPVLYAGIYLYANWDPYENLEGVDAALVNLDEGADFDGEHRTIGDDVAEELIHDASFGWVEVDSREAAEGGVASGQHQFALIIPEDFSEALASPSSFASADQAILDITTNEANNYLLSNIVSVLASEIHESVSSEVGQETADAMLTGFGQIHRQLVDAADGANQLHDGAGELRDGISELRDGSVDVADGAGDLDEAVDELALGLGQLSEGTEQLSDGAGQLSTGASELYSGMSDLQEGADAVDTAAGKLSDGASELNTGISTLHDGMEQVADGNEALSAASHEASDIISEFEATAEGRVDQAVQDLLDAGVIEQEQADEAHEALGSVAEDSELLTRAQEARSQLDEAQENTDALAIGSREVADGASELLTGSSALADGAAELSASTPDLSDGVGTARDGALQLSSGASDLSDGADGAHQGVGQLVIGTGELNEGATALSDGTIALRDGLAEASDGSVELTDGAQELAGGLDDGAYEVPNPNQDERQEVSEVIGNPLKVNQTAQAEAGNYGAGMAPFFLALSLWIGALVMLQVLRPTSPRVLASNAPSASIALGSWIPFLLLSLTQSLLLYTAVVLGLGLTPAHPWLALALLFAASMAFSALVQGVVALLGNPGKMLMILLLVLQLVASGGTFPPQTLPEPLQALHPVLPMSYVVDGLRHVIYGGDLATLSTSLAALLATTGVGLTLLVLAIRKKKMWSLNRLQPAIEEAA</sequence>
<evidence type="ECO:0000256" key="4">
    <source>
        <dbReference type="ARBA" id="ARBA00023136"/>
    </source>
</evidence>
<feature type="transmembrane region" description="Helical" evidence="6">
    <location>
        <begin position="538"/>
        <end position="562"/>
    </location>
</feature>
<feature type="region of interest" description="Disordered" evidence="5">
    <location>
        <begin position="497"/>
        <end position="516"/>
    </location>
</feature>
<dbReference type="RefSeq" id="WP_168887395.1">
    <property type="nucleotide sequence ID" value="NZ_JABAHY010000006.1"/>
</dbReference>
<name>A0A7X8TKY7_9MICC</name>
<comment type="caution">
    <text evidence="8">The sequence shown here is derived from an EMBL/GenBank/DDBJ whole genome shotgun (WGS) entry which is preliminary data.</text>
</comment>
<dbReference type="Pfam" id="PF12698">
    <property type="entry name" value="ABC2_membrane_3"/>
    <property type="match status" value="1"/>
</dbReference>
<gene>
    <name evidence="8" type="ORF">HGQ17_07835</name>
</gene>
<dbReference type="InterPro" id="IPR051328">
    <property type="entry name" value="T7SS_ABC-Transporter"/>
</dbReference>
<dbReference type="GO" id="GO:0016020">
    <property type="term" value="C:membrane"/>
    <property type="evidence" value="ECO:0007669"/>
    <property type="project" value="UniProtKB-SubCell"/>
</dbReference>
<dbReference type="Gene3D" id="1.10.287.950">
    <property type="entry name" value="Methyl-accepting chemotaxis protein"/>
    <property type="match status" value="1"/>
</dbReference>
<dbReference type="PANTHER" id="PTHR43077:SF5">
    <property type="entry name" value="PHAGE INFECTION PROTEIN"/>
    <property type="match status" value="1"/>
</dbReference>
<dbReference type="InterPro" id="IPR017500">
    <property type="entry name" value="Phage_infect_YhgE_N"/>
</dbReference>
<evidence type="ECO:0000256" key="5">
    <source>
        <dbReference type="SAM" id="MobiDB-lite"/>
    </source>
</evidence>
<feature type="transmembrane region" description="Helical" evidence="6">
    <location>
        <begin position="583"/>
        <end position="608"/>
    </location>
</feature>
<evidence type="ECO:0000313" key="8">
    <source>
        <dbReference type="EMBL" id="NLS09913.1"/>
    </source>
</evidence>
<dbReference type="InterPro" id="IPR011049">
    <property type="entry name" value="Serralysin-like_metalloprot_C"/>
</dbReference>
<dbReference type="GO" id="GO:0140359">
    <property type="term" value="F:ABC-type transporter activity"/>
    <property type="evidence" value="ECO:0007669"/>
    <property type="project" value="InterPro"/>
</dbReference>
<evidence type="ECO:0000313" key="9">
    <source>
        <dbReference type="Proteomes" id="UP000523139"/>
    </source>
</evidence>
<comment type="subcellular location">
    <subcellularLocation>
        <location evidence="1">Membrane</location>
        <topology evidence="1">Multi-pass membrane protein</topology>
    </subcellularLocation>
</comment>
<feature type="domain" description="ABC-2 type transporter transmembrane" evidence="7">
    <location>
        <begin position="523"/>
        <end position="717"/>
    </location>
</feature>
<feature type="transmembrane region" description="Helical" evidence="6">
    <location>
        <begin position="614"/>
        <end position="638"/>
    </location>
</feature>
<dbReference type="Proteomes" id="UP000523139">
    <property type="component" value="Unassembled WGS sequence"/>
</dbReference>
<evidence type="ECO:0000259" key="7">
    <source>
        <dbReference type="Pfam" id="PF12698"/>
    </source>
</evidence>
<dbReference type="InterPro" id="IPR013525">
    <property type="entry name" value="ABC2_TM"/>
</dbReference>
<feature type="transmembrane region" description="Helical" evidence="6">
    <location>
        <begin position="21"/>
        <end position="41"/>
    </location>
</feature>
<reference evidence="8 9" key="1">
    <citation type="submission" date="2020-04" db="EMBL/GenBank/DDBJ databases">
        <title>Nesterenkonia sp. nov., isolated from marine sediment.</title>
        <authorList>
            <person name="Zhang G."/>
        </authorList>
    </citation>
    <scope>NUCLEOTIDE SEQUENCE [LARGE SCALE GENOMIC DNA]</scope>
    <source>
        <strain evidence="8 9">MY13</strain>
    </source>
</reference>
<protein>
    <submittedName>
        <fullName evidence="8">YhgE/Pip domain-containing protein</fullName>
    </submittedName>
</protein>
<proteinExistence type="predicted"/>
<dbReference type="NCBIfam" id="TIGR03061">
    <property type="entry name" value="pip_yhgE_Nterm"/>
    <property type="match status" value="1"/>
</dbReference>
<dbReference type="NCBIfam" id="TIGR03062">
    <property type="entry name" value="pip_yhgE_Cterm"/>
    <property type="match status" value="1"/>
</dbReference>
<dbReference type="PANTHER" id="PTHR43077">
    <property type="entry name" value="TRANSPORT PERMEASE YVFS-RELATED"/>
    <property type="match status" value="1"/>
</dbReference>
<keyword evidence="4 6" id="KW-0472">Membrane</keyword>
<evidence type="ECO:0000256" key="3">
    <source>
        <dbReference type="ARBA" id="ARBA00022989"/>
    </source>
</evidence>
<organism evidence="8 9">
    <name type="scientific">Nesterenkonia sedimenti</name>
    <dbReference type="NCBI Taxonomy" id="1463632"/>
    <lineage>
        <taxon>Bacteria</taxon>
        <taxon>Bacillati</taxon>
        <taxon>Actinomycetota</taxon>
        <taxon>Actinomycetes</taxon>
        <taxon>Micrococcales</taxon>
        <taxon>Micrococcaceae</taxon>
        <taxon>Nesterenkonia</taxon>
    </lineage>
</organism>
<keyword evidence="9" id="KW-1185">Reference proteome</keyword>
<dbReference type="SUPFAM" id="SSF101967">
    <property type="entry name" value="Adhesin YadA, collagen-binding domain"/>
    <property type="match status" value="1"/>
</dbReference>
<evidence type="ECO:0000256" key="6">
    <source>
        <dbReference type="SAM" id="Phobius"/>
    </source>
</evidence>
<feature type="transmembrane region" description="Helical" evidence="6">
    <location>
        <begin position="645"/>
        <end position="661"/>
    </location>
</feature>
<feature type="transmembrane region" description="Helical" evidence="6">
    <location>
        <begin position="701"/>
        <end position="720"/>
    </location>
</feature>
<evidence type="ECO:0000256" key="1">
    <source>
        <dbReference type="ARBA" id="ARBA00004141"/>
    </source>
</evidence>
<dbReference type="InterPro" id="IPR023908">
    <property type="entry name" value="xxxLxxG_rpt"/>
</dbReference>
<dbReference type="NCBIfam" id="TIGR03057">
    <property type="entry name" value="xxxLxxG_by_4"/>
    <property type="match status" value="5"/>
</dbReference>
<evidence type="ECO:0000256" key="2">
    <source>
        <dbReference type="ARBA" id="ARBA00022692"/>
    </source>
</evidence>